<sequence>MQTTCLYTGFLLLHVLIQMQYKVYISYSGKFDGLLPIVSLTEEALHVIFVDNILVHWFLSTFEHFWQRSNNGIRSLLIICSASPTLMIRAPLTGDKWIQLSCLDPRTYNPPLSP</sequence>
<reference evidence="2" key="1">
    <citation type="submission" date="2021-01" db="EMBL/GenBank/DDBJ databases">
        <authorList>
            <person name="Lovell J.T."/>
            <person name="Bentley N."/>
            <person name="Bhattarai G."/>
            <person name="Jenkins J.W."/>
            <person name="Sreedasyam A."/>
            <person name="Alarcon Y."/>
            <person name="Bock C."/>
            <person name="Boston L."/>
            <person name="Carlson J."/>
            <person name="Cervantes K."/>
            <person name="Clermont K."/>
            <person name="Krom N."/>
            <person name="Kubenka K."/>
            <person name="Mamidi S."/>
            <person name="Mattison C."/>
            <person name="Monteros M."/>
            <person name="Pisani C."/>
            <person name="Plott C."/>
            <person name="Rajasekar S."/>
            <person name="Rhein H.S."/>
            <person name="Rohla C."/>
            <person name="Song M."/>
            <person name="Hilaire R.S."/>
            <person name="Shu S."/>
            <person name="Wells L."/>
            <person name="Wang X."/>
            <person name="Webber J."/>
            <person name="Heerema R.J."/>
            <person name="Klein P."/>
            <person name="Conner P."/>
            <person name="Grauke L."/>
            <person name="Grimwood J."/>
            <person name="Schmutz J."/>
            <person name="Randall J.J."/>
        </authorList>
    </citation>
    <scope>NUCLEOTIDE SEQUENCE</scope>
    <source>
        <tissue evidence="2">Leaf</tissue>
    </source>
</reference>
<dbReference type="EMBL" id="CM031837">
    <property type="protein sequence ID" value="KAG6682519.1"/>
    <property type="molecule type" value="Genomic_DNA"/>
</dbReference>
<feature type="chain" id="PRO_5037080024" evidence="1">
    <location>
        <begin position="20"/>
        <end position="114"/>
    </location>
</feature>
<gene>
    <name evidence="2" type="ORF">I3842_13G146600</name>
</gene>
<evidence type="ECO:0000256" key="1">
    <source>
        <dbReference type="SAM" id="SignalP"/>
    </source>
</evidence>
<feature type="signal peptide" evidence="1">
    <location>
        <begin position="1"/>
        <end position="19"/>
    </location>
</feature>
<accession>A0A922AJT0</accession>
<evidence type="ECO:0000313" key="3">
    <source>
        <dbReference type="Proteomes" id="UP000811246"/>
    </source>
</evidence>
<keyword evidence="1" id="KW-0732">Signal</keyword>
<protein>
    <submittedName>
        <fullName evidence="2">Uncharacterized protein</fullName>
    </submittedName>
</protein>
<dbReference type="Proteomes" id="UP000811246">
    <property type="component" value="Chromosome 13"/>
</dbReference>
<name>A0A922AJT0_CARIL</name>
<dbReference type="AlphaFoldDB" id="A0A922AJT0"/>
<comment type="caution">
    <text evidence="2">The sequence shown here is derived from an EMBL/GenBank/DDBJ whole genome shotgun (WGS) entry which is preliminary data.</text>
</comment>
<evidence type="ECO:0000313" key="2">
    <source>
        <dbReference type="EMBL" id="KAG6682519.1"/>
    </source>
</evidence>
<proteinExistence type="predicted"/>
<organism evidence="2 3">
    <name type="scientific">Carya illinoinensis</name>
    <name type="common">Pecan</name>
    <dbReference type="NCBI Taxonomy" id="32201"/>
    <lineage>
        <taxon>Eukaryota</taxon>
        <taxon>Viridiplantae</taxon>
        <taxon>Streptophyta</taxon>
        <taxon>Embryophyta</taxon>
        <taxon>Tracheophyta</taxon>
        <taxon>Spermatophyta</taxon>
        <taxon>Magnoliopsida</taxon>
        <taxon>eudicotyledons</taxon>
        <taxon>Gunneridae</taxon>
        <taxon>Pentapetalae</taxon>
        <taxon>rosids</taxon>
        <taxon>fabids</taxon>
        <taxon>Fagales</taxon>
        <taxon>Juglandaceae</taxon>
        <taxon>Carya</taxon>
    </lineage>
</organism>